<evidence type="ECO:0000256" key="8">
    <source>
        <dbReference type="ARBA" id="ARBA00023235"/>
    </source>
</evidence>
<dbReference type="Gene3D" id="1.10.10.1390">
    <property type="entry name" value="ATP-dependent DNA helicase RecQ"/>
    <property type="match status" value="1"/>
</dbReference>
<keyword evidence="5" id="KW-0067">ATP-binding</keyword>
<evidence type="ECO:0000256" key="6">
    <source>
        <dbReference type="ARBA" id="ARBA00023125"/>
    </source>
</evidence>
<proteinExistence type="predicted"/>
<protein>
    <recommendedName>
        <fullName evidence="9">AAA+ ATPase domain-containing protein</fullName>
    </recommendedName>
</protein>
<keyword evidence="1" id="KW-0547">Nucleotide-binding</keyword>
<sequence length="548" mass="60975">MNQKEALDILKLGHNVYLTGSAGSGKTFLLNQYIKHLQDKGAAVGITASTGIAATHLKGITIHSWSGLGIKDRLSAEDLRHLKKKRYLANRLIQAKVLIIDEISMLPDFYLDLVDEVCRVFKQSSSPFGGLQVVLCGDFFQLPPVNRNGQNPKFAFWAKAWSNLNLKICYLDEQHRHQDSRLVEILNQIRANNLGGEALACLNARRDKDVPGFSKITKLYTHNLDVDAINSRQLMALPGRLCGYQMRSSGRPPLVAGLKNSCLAPQELFLKKEALVMFVKNNFEQGYVNGTLGKVIDFDPNGLPIVETMAKRKIVAAPVAWVIEEDEAVIAEIVQIPLRLAWAITVHKSQGMSLDGAEIDLSKSFERGMGYVALSRVRSLEGLRLMGLNEMALLVNEEVSALDQKLKEMSQAAAGELGELEEPEKIKRQEYFLQSIVPAGRPKPRPKKIPGATYEETKNLLSKNLSIREMANRRGLTEGTIVSHLEKLAKRGEELNLDHLKLPEERFAQIKAAFIKSDGVSLSPVREILGDSFSYDELRLARLFLAGD</sequence>
<dbReference type="Gene3D" id="3.40.50.300">
    <property type="entry name" value="P-loop containing nucleotide triphosphate hydrolases"/>
    <property type="match status" value="2"/>
</dbReference>
<dbReference type="InterPro" id="IPR051055">
    <property type="entry name" value="PIF1_helicase"/>
</dbReference>
<evidence type="ECO:0000256" key="7">
    <source>
        <dbReference type="ARBA" id="ARBA00023204"/>
    </source>
</evidence>
<dbReference type="Pfam" id="PF21530">
    <property type="entry name" value="Pif1_2B_dom"/>
    <property type="match status" value="1"/>
</dbReference>
<evidence type="ECO:0000259" key="9">
    <source>
        <dbReference type="SMART" id="SM00382"/>
    </source>
</evidence>
<dbReference type="CDD" id="cd18809">
    <property type="entry name" value="SF1_C_RecD"/>
    <property type="match status" value="1"/>
</dbReference>
<organism evidence="10 11">
    <name type="scientific">Candidatus Buchananbacteria bacterium RIFCSPHIGHO2_01_FULL_46_12</name>
    <dbReference type="NCBI Taxonomy" id="1797536"/>
    <lineage>
        <taxon>Bacteria</taxon>
        <taxon>Candidatus Buchananiibacteriota</taxon>
    </lineage>
</organism>
<dbReference type="EMBL" id="MHIF01000070">
    <property type="protein sequence ID" value="OGY45855.1"/>
    <property type="molecule type" value="Genomic_DNA"/>
</dbReference>
<dbReference type="PANTHER" id="PTHR47642">
    <property type="entry name" value="ATP-DEPENDENT DNA HELICASE"/>
    <property type="match status" value="1"/>
</dbReference>
<keyword evidence="3" id="KW-0378">Hydrolase</keyword>
<dbReference type="Pfam" id="PF05970">
    <property type="entry name" value="PIF1"/>
    <property type="match status" value="1"/>
</dbReference>
<evidence type="ECO:0000256" key="1">
    <source>
        <dbReference type="ARBA" id="ARBA00022741"/>
    </source>
</evidence>
<dbReference type="SUPFAM" id="SSF52540">
    <property type="entry name" value="P-loop containing nucleoside triphosphate hydrolases"/>
    <property type="match status" value="2"/>
</dbReference>
<dbReference type="CDD" id="cd18037">
    <property type="entry name" value="DEXSc_Pif1_like"/>
    <property type="match status" value="1"/>
</dbReference>
<keyword evidence="6" id="KW-0238">DNA-binding</keyword>
<evidence type="ECO:0000313" key="10">
    <source>
        <dbReference type="EMBL" id="OGY45855.1"/>
    </source>
</evidence>
<evidence type="ECO:0000256" key="4">
    <source>
        <dbReference type="ARBA" id="ARBA00022806"/>
    </source>
</evidence>
<dbReference type="InterPro" id="IPR027417">
    <property type="entry name" value="P-loop_NTPase"/>
</dbReference>
<dbReference type="InterPro" id="IPR029491">
    <property type="entry name" value="Helicase_HTH"/>
</dbReference>
<dbReference type="GO" id="GO:0003678">
    <property type="term" value="F:DNA helicase activity"/>
    <property type="evidence" value="ECO:0007669"/>
    <property type="project" value="InterPro"/>
</dbReference>
<dbReference type="Proteomes" id="UP000178432">
    <property type="component" value="Unassembled WGS sequence"/>
</dbReference>
<dbReference type="InterPro" id="IPR003593">
    <property type="entry name" value="AAA+_ATPase"/>
</dbReference>
<evidence type="ECO:0000256" key="5">
    <source>
        <dbReference type="ARBA" id="ARBA00022840"/>
    </source>
</evidence>
<name>A0A1G1Y0J1_9BACT</name>
<dbReference type="Pfam" id="PF14493">
    <property type="entry name" value="HTH_40"/>
    <property type="match status" value="1"/>
</dbReference>
<dbReference type="SMART" id="SM00382">
    <property type="entry name" value="AAA"/>
    <property type="match status" value="1"/>
</dbReference>
<keyword evidence="7" id="KW-0234">DNA repair</keyword>
<evidence type="ECO:0000256" key="3">
    <source>
        <dbReference type="ARBA" id="ARBA00022801"/>
    </source>
</evidence>
<keyword evidence="4" id="KW-0347">Helicase</keyword>
<dbReference type="PANTHER" id="PTHR47642:SF5">
    <property type="entry name" value="ATP-DEPENDENT DNA HELICASE"/>
    <property type="match status" value="1"/>
</dbReference>
<gene>
    <name evidence="10" type="ORF">A2663_04415</name>
</gene>
<dbReference type="InterPro" id="IPR049163">
    <property type="entry name" value="Pif1-like_2B_dom"/>
</dbReference>
<keyword evidence="8" id="KW-0413">Isomerase</keyword>
<evidence type="ECO:0000313" key="11">
    <source>
        <dbReference type="Proteomes" id="UP000178432"/>
    </source>
</evidence>
<feature type="domain" description="AAA+ ATPase" evidence="9">
    <location>
        <begin position="12"/>
        <end position="147"/>
    </location>
</feature>
<dbReference type="InterPro" id="IPR010285">
    <property type="entry name" value="DNA_helicase_pif1-like_DEAD"/>
</dbReference>
<dbReference type="GO" id="GO:0000723">
    <property type="term" value="P:telomere maintenance"/>
    <property type="evidence" value="ECO:0007669"/>
    <property type="project" value="InterPro"/>
</dbReference>
<dbReference type="GO" id="GO:0006281">
    <property type="term" value="P:DNA repair"/>
    <property type="evidence" value="ECO:0007669"/>
    <property type="project" value="InterPro"/>
</dbReference>
<evidence type="ECO:0000256" key="2">
    <source>
        <dbReference type="ARBA" id="ARBA00022763"/>
    </source>
</evidence>
<keyword evidence="2" id="KW-0227">DNA damage</keyword>
<accession>A0A1G1Y0J1</accession>
<dbReference type="AlphaFoldDB" id="A0A1G1Y0J1"/>
<comment type="caution">
    <text evidence="10">The sequence shown here is derived from an EMBL/GenBank/DDBJ whole genome shotgun (WGS) entry which is preliminary data.</text>
</comment>
<reference evidence="10 11" key="1">
    <citation type="journal article" date="2016" name="Nat. Commun.">
        <title>Thousands of microbial genomes shed light on interconnected biogeochemical processes in an aquifer system.</title>
        <authorList>
            <person name="Anantharaman K."/>
            <person name="Brown C.T."/>
            <person name="Hug L.A."/>
            <person name="Sharon I."/>
            <person name="Castelle C.J."/>
            <person name="Probst A.J."/>
            <person name="Thomas B.C."/>
            <person name="Singh A."/>
            <person name="Wilkins M.J."/>
            <person name="Karaoz U."/>
            <person name="Brodie E.L."/>
            <person name="Williams K.H."/>
            <person name="Hubbard S.S."/>
            <person name="Banfield J.F."/>
        </authorList>
    </citation>
    <scope>NUCLEOTIDE SEQUENCE [LARGE SCALE GENOMIC DNA]</scope>
</reference>